<organism evidence="2 3">
    <name type="scientific">Edaphochlamys debaryana</name>
    <dbReference type="NCBI Taxonomy" id="47281"/>
    <lineage>
        <taxon>Eukaryota</taxon>
        <taxon>Viridiplantae</taxon>
        <taxon>Chlorophyta</taxon>
        <taxon>core chlorophytes</taxon>
        <taxon>Chlorophyceae</taxon>
        <taxon>CS clade</taxon>
        <taxon>Chlamydomonadales</taxon>
        <taxon>Chlamydomonadales incertae sedis</taxon>
        <taxon>Edaphochlamys</taxon>
    </lineage>
</organism>
<sequence length="596" mass="62989">MACNTTQQSAPGSCTISDLLHILPSSAHETLYNSLKANDSLSHARSSCRALRALVDGQTSDVDMRLGLAPARLLAAFHGGRWLQRRPRCTHVCLSKNGGSLDALAVPFATAPPEACRRVTSLGIQGGGRRPSPIPGLVLLTLTSRLPLLRSLRLSEVAPPAQDTPLDRQMASYALSLLPSLSSLSVEDPRFLRLVPDSLAAQLTQLHVCALGAQEDRPTAEMLAATCSKMAAIKELSILYPRTCPFAPQDVSRLLDAPPLSALESLTLYPVGNVAMELNCSFAGGCLDAVDFGKDPAPYSKISAILGTAVLRSRAMGPRLRLLTLAQVDVDAEPPNPDPAAALYARCNGIQLGNLMGCRHVRPMLCVVRLLGLPQMLTWDAGKVYTCLTVDLLRNGSEAGGRHAGSAPVVLPTATLIQRCLERIARTVDENAETSVVLRGPFVRGLIASPRALEGWLQDVVAALPSKPMTAFQYRALPTCGAVLLEYNAGSRTAPVVRAVAEAALPLGGAADGDSPAQVEAVSSSLLWSDAAVQVLEALWDGEEEEGEAGAPAAEAPAGGSPGGAEARTAAELERLRCLLETWEGLRDVPKSLELY</sequence>
<evidence type="ECO:0000313" key="3">
    <source>
        <dbReference type="Proteomes" id="UP000612055"/>
    </source>
</evidence>
<name>A0A835YFE4_9CHLO</name>
<gene>
    <name evidence="2" type="ORF">HYH03_000048</name>
</gene>
<proteinExistence type="predicted"/>
<dbReference type="Proteomes" id="UP000612055">
    <property type="component" value="Unassembled WGS sequence"/>
</dbReference>
<evidence type="ECO:0000256" key="1">
    <source>
        <dbReference type="SAM" id="MobiDB-lite"/>
    </source>
</evidence>
<accession>A0A835YFE4</accession>
<keyword evidence="3" id="KW-1185">Reference proteome</keyword>
<feature type="region of interest" description="Disordered" evidence="1">
    <location>
        <begin position="543"/>
        <end position="567"/>
    </location>
</feature>
<comment type="caution">
    <text evidence="2">The sequence shown here is derived from an EMBL/GenBank/DDBJ whole genome shotgun (WGS) entry which is preliminary data.</text>
</comment>
<feature type="compositionally biased region" description="Low complexity" evidence="1">
    <location>
        <begin position="549"/>
        <end position="567"/>
    </location>
</feature>
<dbReference type="AlphaFoldDB" id="A0A835YFE4"/>
<dbReference type="EMBL" id="JAEHOE010000001">
    <property type="protein sequence ID" value="KAG2501541.1"/>
    <property type="molecule type" value="Genomic_DNA"/>
</dbReference>
<evidence type="ECO:0000313" key="2">
    <source>
        <dbReference type="EMBL" id="KAG2501541.1"/>
    </source>
</evidence>
<protein>
    <submittedName>
        <fullName evidence="2">Uncharacterized protein</fullName>
    </submittedName>
</protein>
<reference evidence="2" key="1">
    <citation type="journal article" date="2020" name="bioRxiv">
        <title>Comparative genomics of Chlamydomonas.</title>
        <authorList>
            <person name="Craig R.J."/>
            <person name="Hasan A.R."/>
            <person name="Ness R.W."/>
            <person name="Keightley P.D."/>
        </authorList>
    </citation>
    <scope>NUCLEOTIDE SEQUENCE</scope>
    <source>
        <strain evidence="2">CCAP 11/70</strain>
    </source>
</reference>
<dbReference type="OrthoDB" id="550061at2759"/>